<organism evidence="2 3">
    <name type="scientific">Wickerhamomyces pijperi</name>
    <name type="common">Yeast</name>
    <name type="synonym">Pichia pijperi</name>
    <dbReference type="NCBI Taxonomy" id="599730"/>
    <lineage>
        <taxon>Eukaryota</taxon>
        <taxon>Fungi</taxon>
        <taxon>Dikarya</taxon>
        <taxon>Ascomycota</taxon>
        <taxon>Saccharomycotina</taxon>
        <taxon>Saccharomycetes</taxon>
        <taxon>Phaffomycetales</taxon>
        <taxon>Wickerhamomycetaceae</taxon>
        <taxon>Wickerhamomyces</taxon>
    </lineage>
</organism>
<evidence type="ECO:0000256" key="1">
    <source>
        <dbReference type="SAM" id="MobiDB-lite"/>
    </source>
</evidence>
<gene>
    <name evidence="2" type="ORF">WICPIJ_005418</name>
</gene>
<evidence type="ECO:0000313" key="2">
    <source>
        <dbReference type="EMBL" id="KAH3683611.1"/>
    </source>
</evidence>
<sequence length="107" mass="12130">MKLQDPRTSPMANDVEFPDMLWYSVEMSGIAFPMARRTNPVNFEGILSITEIVSRFGPLFMVYQQQIPNIPNKPLIIPNTAFPDSNQSMKTPPSPDRINIPNPPNKE</sequence>
<dbReference type="AlphaFoldDB" id="A0A9P8TLV2"/>
<reference evidence="2" key="2">
    <citation type="submission" date="2021-01" db="EMBL/GenBank/DDBJ databases">
        <authorList>
            <person name="Schikora-Tamarit M.A."/>
        </authorList>
    </citation>
    <scope>NUCLEOTIDE SEQUENCE</scope>
    <source>
        <strain evidence="2">CBS2887</strain>
    </source>
</reference>
<proteinExistence type="predicted"/>
<protein>
    <submittedName>
        <fullName evidence="2">Uncharacterized protein</fullName>
    </submittedName>
</protein>
<evidence type="ECO:0000313" key="3">
    <source>
        <dbReference type="Proteomes" id="UP000774326"/>
    </source>
</evidence>
<feature type="region of interest" description="Disordered" evidence="1">
    <location>
        <begin position="78"/>
        <end position="107"/>
    </location>
</feature>
<dbReference type="EMBL" id="JAEUBG010003035">
    <property type="protein sequence ID" value="KAH3683611.1"/>
    <property type="molecule type" value="Genomic_DNA"/>
</dbReference>
<name>A0A9P8TLV2_WICPI</name>
<reference evidence="2" key="1">
    <citation type="journal article" date="2021" name="Open Biol.">
        <title>Shared evolutionary footprints suggest mitochondrial oxidative damage underlies multiple complex I losses in fungi.</title>
        <authorList>
            <person name="Schikora-Tamarit M.A."/>
            <person name="Marcet-Houben M."/>
            <person name="Nosek J."/>
            <person name="Gabaldon T."/>
        </authorList>
    </citation>
    <scope>NUCLEOTIDE SEQUENCE</scope>
    <source>
        <strain evidence="2">CBS2887</strain>
    </source>
</reference>
<comment type="caution">
    <text evidence="2">The sequence shown here is derived from an EMBL/GenBank/DDBJ whole genome shotgun (WGS) entry which is preliminary data.</text>
</comment>
<dbReference type="Proteomes" id="UP000774326">
    <property type="component" value="Unassembled WGS sequence"/>
</dbReference>
<accession>A0A9P8TLV2</accession>
<feature type="compositionally biased region" description="Polar residues" evidence="1">
    <location>
        <begin position="82"/>
        <end position="91"/>
    </location>
</feature>
<keyword evidence="3" id="KW-1185">Reference proteome</keyword>